<organism evidence="1 2">
    <name type="scientific">Methanolobus halotolerans</name>
    <dbReference type="NCBI Taxonomy" id="2052935"/>
    <lineage>
        <taxon>Archaea</taxon>
        <taxon>Methanobacteriati</taxon>
        <taxon>Methanobacteriota</taxon>
        <taxon>Stenosarchaea group</taxon>
        <taxon>Methanomicrobia</taxon>
        <taxon>Methanosarcinales</taxon>
        <taxon>Methanosarcinaceae</taxon>
        <taxon>Methanolobus</taxon>
    </lineage>
</organism>
<evidence type="ECO:0000313" key="1">
    <source>
        <dbReference type="EMBL" id="TGC09217.1"/>
    </source>
</evidence>
<protein>
    <submittedName>
        <fullName evidence="1">Uncharacterized protein</fullName>
    </submittedName>
</protein>
<name>A0A4E0PX75_9EURY</name>
<keyword evidence="2" id="KW-1185">Reference proteome</keyword>
<gene>
    <name evidence="1" type="ORF">CUN85_07590</name>
</gene>
<dbReference type="Proteomes" id="UP000297295">
    <property type="component" value="Unassembled WGS sequence"/>
</dbReference>
<proteinExistence type="predicted"/>
<accession>A0A4E0PX75</accession>
<sequence>MIDLIIEYSNAKQPDGLGEVVVGGYVYRGSDIPEFEGRYVFAEWNRAGADGNGIIFIATPPRREHHRTNVGFYGTRGSLQPDGWCLYPFNRAGCGP</sequence>
<dbReference type="EMBL" id="PGGK01000006">
    <property type="protein sequence ID" value="TGC09217.1"/>
    <property type="molecule type" value="Genomic_DNA"/>
</dbReference>
<reference evidence="1 2" key="1">
    <citation type="submission" date="2017-11" db="EMBL/GenBank/DDBJ databases">
        <title>Isolation and Characterization of Methanogenic Archaea from Saline Meromictic Lake at Siberia.</title>
        <authorList>
            <person name="Shen Y."/>
            <person name="Huang H.-H."/>
            <person name="Lai M.-C."/>
            <person name="Chen S.-C."/>
        </authorList>
    </citation>
    <scope>NUCLEOTIDE SEQUENCE [LARGE SCALE GENOMIC DNA]</scope>
    <source>
        <strain evidence="1 2">SY-01</strain>
    </source>
</reference>
<evidence type="ECO:0000313" key="2">
    <source>
        <dbReference type="Proteomes" id="UP000297295"/>
    </source>
</evidence>
<comment type="caution">
    <text evidence="1">The sequence shown here is derived from an EMBL/GenBank/DDBJ whole genome shotgun (WGS) entry which is preliminary data.</text>
</comment>
<dbReference type="AlphaFoldDB" id="A0A4E0PX75"/>